<dbReference type="SUPFAM" id="SSF63829">
    <property type="entry name" value="Calcium-dependent phosphotriesterase"/>
    <property type="match status" value="1"/>
</dbReference>
<dbReference type="Pfam" id="PF00400">
    <property type="entry name" value="WD40"/>
    <property type="match status" value="1"/>
</dbReference>
<feature type="domain" description="Orc1-like AAA ATPase" evidence="1">
    <location>
        <begin position="300"/>
        <end position="448"/>
    </location>
</feature>
<evidence type="ECO:0000259" key="1">
    <source>
        <dbReference type="Pfam" id="PF13191"/>
    </source>
</evidence>
<accession>A0ABX1A1E7</accession>
<protein>
    <recommendedName>
        <fullName evidence="1">Orc1-like AAA ATPase domain-containing protein</fullName>
    </recommendedName>
</protein>
<evidence type="ECO:0000313" key="2">
    <source>
        <dbReference type="EMBL" id="NJP50239.1"/>
    </source>
</evidence>
<name>A0ABX1A1E7_9ACTN</name>
<dbReference type="InterPro" id="IPR015943">
    <property type="entry name" value="WD40/YVTN_repeat-like_dom_sf"/>
</dbReference>
<dbReference type="PANTHER" id="PTHR19879:SF9">
    <property type="entry name" value="TRANSCRIPTION INITIATION FACTOR TFIID SUBUNIT 5"/>
    <property type="match status" value="1"/>
</dbReference>
<organism evidence="2 3">
    <name type="scientific">Streptomyces composti</name>
    <dbReference type="NCBI Taxonomy" id="2720025"/>
    <lineage>
        <taxon>Bacteria</taxon>
        <taxon>Bacillati</taxon>
        <taxon>Actinomycetota</taxon>
        <taxon>Actinomycetes</taxon>
        <taxon>Kitasatosporales</taxon>
        <taxon>Streptomycetaceae</taxon>
        <taxon>Streptomyces</taxon>
    </lineage>
</organism>
<reference evidence="2 3" key="1">
    <citation type="submission" date="2020-03" db="EMBL/GenBank/DDBJ databases">
        <title>WGS of actinomycetes isolated from Thailand.</title>
        <authorList>
            <person name="Thawai C."/>
        </authorList>
    </citation>
    <scope>NUCLEOTIDE SEQUENCE [LARGE SCALE GENOMIC DNA]</scope>
    <source>
        <strain evidence="2 3">SBST2-5</strain>
    </source>
</reference>
<dbReference type="Gene3D" id="2.130.10.10">
    <property type="entry name" value="YVTN repeat-like/Quinoprotein amine dehydrogenase"/>
    <property type="match status" value="3"/>
</dbReference>
<sequence length="1313" mass="142205">MDRSAQHRGAPAVALLSIGVGSFDEGGELEELGFVQDRMDEVARAFRRLHATVERSLDATESEIESLLRERLVEGTGSFDVLVVHLIGHGLIDRTRRLSFVARDNREVDVDRWIEKAQREIERGGMRHRVVFLVDTCSAGTATGRQPFTELDTDRGVWALGASVSDTPTERGQFSRWIAAALHRLADRDLALDEESVPFSRFVRELIRVIRSEQPPRRFSMGFSIEQGDADWPFLPNPRLASLTAEQVHLHHRSLGYVPGEGPGTGSGGPRHLDDTRYFVDRASGRGLVSTDTSTGFFSGRAAELGQYLRWLDGDAPLLTVTGAAGAGKSALLGVIVCAGDPRLRHRFRELWEPAGRDLPEVPGLVAVHARQRTVRQVIDAIAERAGLGTGAVSQQAADPAFDQMLSASRLHHALAGLATPCVIVLDAVDESTEPEAVLRLVAQLLGRSAPCRIVLGGRREVVTALPALEGAADIAADEIDLDAAESRTVEEDVRHYIERLLSVREPYANGESAEFVPLLAKKGARHIAGGPSSQGPWGPFLLAGLYVHYLLTLRYPPRDEVSADAYAKSASADLPALLESILKVRRRDYPYLRPVLSVLARSHGDGMPRTTLRRCLAALEAGGVDDEWLRATLQEAAPFLRYGTDPDSGDTLYRLFHQGLGDYLRRHPVSEDPLSEAESVQLERRLLEELVRPFTADAATDTDTDTWESAETEPYVLRHALAHVARAEAADWAERLLGDPYFVVRFGLKGDHRALDFVSASPADDHLRLLSASWATHARLRSPSDRASVLAFDADRLGMPELRQRFVRIARDTAVQAGAGGDALLWSRGGQAAARSRFIEVSGNAVHDIAFSPAGDLLAVATAEGVQLLETETWQPVVPALGSKQRPGTSIVAFSPDGGLLALARAASAQNIQLWDVRRRAPAGPPWSVWTGTPTTLVFSPDSRWLAVGSQELGVSVWDVKGDGGPVEVARRGPSTGAEDVQRVQSLSFSPDGRRLAVCVSGVVGLWEPEGDHWTPLPRERFAPPTAFAPDGRLVTHSVSGLSLGSVEDLARGPEMPPDDPVNALAFSFGGSVLAVSSRRSLQLIELRSARIVNSFPLGGSRASAVAVHPVTGVLVSGHNDGHLRVWPSSADPAHAAGLARFSPDRVVAAPDGRFLAAFDQDRQVLRLLDPATGRPVASRPHDEPTLRLVLAPGGDILLAWAYRRLYVYRTGSLELSEPAVLDLAGRPAEPPVFSPDGKLFAALVTEQRGGGWFLTLWDATTLRPHRRIPLPGEPDLDGSVGFAGNDRVYVVVNGAMATYSCALTDREAPPR</sequence>
<comment type="caution">
    <text evidence="2">The sequence shown here is derived from an EMBL/GenBank/DDBJ whole genome shotgun (WGS) entry which is preliminary data.</text>
</comment>
<dbReference type="SUPFAM" id="SSF50998">
    <property type="entry name" value="Quinoprotein alcohol dehydrogenase-like"/>
    <property type="match status" value="1"/>
</dbReference>
<gene>
    <name evidence="2" type="ORF">HCJ93_09165</name>
</gene>
<dbReference type="RefSeq" id="WP_167992890.1">
    <property type="nucleotide sequence ID" value="NZ_JAATEM010000009.1"/>
</dbReference>
<dbReference type="InterPro" id="IPR011047">
    <property type="entry name" value="Quinoprotein_ADH-like_sf"/>
</dbReference>
<dbReference type="PANTHER" id="PTHR19879">
    <property type="entry name" value="TRANSCRIPTION INITIATION FACTOR TFIID"/>
    <property type="match status" value="1"/>
</dbReference>
<dbReference type="InterPro" id="IPR041664">
    <property type="entry name" value="AAA_16"/>
</dbReference>
<keyword evidence="3" id="KW-1185">Reference proteome</keyword>
<dbReference type="Pfam" id="PF13191">
    <property type="entry name" value="AAA_16"/>
    <property type="match status" value="1"/>
</dbReference>
<dbReference type="InterPro" id="IPR001680">
    <property type="entry name" value="WD40_rpt"/>
</dbReference>
<dbReference type="EMBL" id="JAATEM010000009">
    <property type="protein sequence ID" value="NJP50239.1"/>
    <property type="molecule type" value="Genomic_DNA"/>
</dbReference>
<proteinExistence type="predicted"/>
<dbReference type="Gene3D" id="3.40.50.300">
    <property type="entry name" value="P-loop containing nucleotide triphosphate hydrolases"/>
    <property type="match status" value="1"/>
</dbReference>
<dbReference type="SMART" id="SM00320">
    <property type="entry name" value="WD40"/>
    <property type="match status" value="5"/>
</dbReference>
<dbReference type="InterPro" id="IPR027417">
    <property type="entry name" value="P-loop_NTPase"/>
</dbReference>
<evidence type="ECO:0000313" key="3">
    <source>
        <dbReference type="Proteomes" id="UP000730591"/>
    </source>
</evidence>
<dbReference type="Proteomes" id="UP000730591">
    <property type="component" value="Unassembled WGS sequence"/>
</dbReference>